<name>A0A562NQI9_9RHOB</name>
<proteinExistence type="predicted"/>
<evidence type="ECO:0000313" key="1">
    <source>
        <dbReference type="EMBL" id="TWI34301.1"/>
    </source>
</evidence>
<sequence length="211" mass="22598">MALIEPYPLAFLSDILTPVGSITFDLVRFEENSGTGSGQHWAAQLASPLWKLSLPLQPRDWRQAREINARIFALGSNRSFLFCDNSYRPANGQAAGGVVKVGVIGADRRTLSLTGLPPNFRVISGDRLSIGHSGGRQYFGQFVETMTASGAGALGQVSIEPPLPMPVTASMAVVLDRPVIRLRVPQGSFTPFTDTPGYLSSGASLTPVQKL</sequence>
<dbReference type="AlphaFoldDB" id="A0A562NQI9"/>
<reference evidence="1 2" key="1">
    <citation type="journal article" date="2015" name="Stand. Genomic Sci.">
        <title>Genomic Encyclopedia of Bacterial and Archaeal Type Strains, Phase III: the genomes of soil and plant-associated and newly described type strains.</title>
        <authorList>
            <person name="Whitman W.B."/>
            <person name="Woyke T."/>
            <person name="Klenk H.P."/>
            <person name="Zhou Y."/>
            <person name="Lilburn T.G."/>
            <person name="Beck B.J."/>
            <person name="De Vos P."/>
            <person name="Vandamme P."/>
            <person name="Eisen J.A."/>
            <person name="Garrity G."/>
            <person name="Hugenholtz P."/>
            <person name="Kyrpides N.C."/>
        </authorList>
    </citation>
    <scope>NUCLEOTIDE SEQUENCE [LARGE SCALE GENOMIC DNA]</scope>
    <source>
        <strain evidence="1 2">CGMCC 1.5364</strain>
    </source>
</reference>
<comment type="caution">
    <text evidence="1">The sequence shown here is derived from an EMBL/GenBank/DDBJ whole genome shotgun (WGS) entry which is preliminary data.</text>
</comment>
<accession>A0A562NQI9</accession>
<keyword evidence="2" id="KW-1185">Reference proteome</keyword>
<dbReference type="RefSeq" id="WP_145397642.1">
    <property type="nucleotide sequence ID" value="NZ_VLKU01000005.1"/>
</dbReference>
<dbReference type="EMBL" id="VLKU01000005">
    <property type="protein sequence ID" value="TWI34301.1"/>
    <property type="molecule type" value="Genomic_DNA"/>
</dbReference>
<gene>
    <name evidence="1" type="ORF">IQ24_01816</name>
</gene>
<dbReference type="OrthoDB" id="8265479at2"/>
<evidence type="ECO:0000313" key="2">
    <source>
        <dbReference type="Proteomes" id="UP000316225"/>
    </source>
</evidence>
<dbReference type="Proteomes" id="UP000316225">
    <property type="component" value="Unassembled WGS sequence"/>
</dbReference>
<organism evidence="1 2">
    <name type="scientific">Paracoccus sulfuroxidans</name>
    <dbReference type="NCBI Taxonomy" id="384678"/>
    <lineage>
        <taxon>Bacteria</taxon>
        <taxon>Pseudomonadati</taxon>
        <taxon>Pseudomonadota</taxon>
        <taxon>Alphaproteobacteria</taxon>
        <taxon>Rhodobacterales</taxon>
        <taxon>Paracoccaceae</taxon>
        <taxon>Paracoccus</taxon>
    </lineage>
</organism>
<protein>
    <submittedName>
        <fullName evidence="1">Uncharacterized protein</fullName>
    </submittedName>
</protein>